<dbReference type="EMBL" id="CM046399">
    <property type="protein sequence ID" value="KAI8526559.1"/>
    <property type="molecule type" value="Genomic_DNA"/>
</dbReference>
<dbReference type="Proteomes" id="UP001062846">
    <property type="component" value="Chromosome 12"/>
</dbReference>
<accession>A0ACC0LCZ1</accession>
<evidence type="ECO:0000313" key="2">
    <source>
        <dbReference type="Proteomes" id="UP001062846"/>
    </source>
</evidence>
<comment type="caution">
    <text evidence="1">The sequence shown here is derived from an EMBL/GenBank/DDBJ whole genome shotgun (WGS) entry which is preliminary data.</text>
</comment>
<organism evidence="1 2">
    <name type="scientific">Rhododendron molle</name>
    <name type="common">Chinese azalea</name>
    <name type="synonym">Azalea mollis</name>
    <dbReference type="NCBI Taxonomy" id="49168"/>
    <lineage>
        <taxon>Eukaryota</taxon>
        <taxon>Viridiplantae</taxon>
        <taxon>Streptophyta</taxon>
        <taxon>Embryophyta</taxon>
        <taxon>Tracheophyta</taxon>
        <taxon>Spermatophyta</taxon>
        <taxon>Magnoliopsida</taxon>
        <taxon>eudicotyledons</taxon>
        <taxon>Gunneridae</taxon>
        <taxon>Pentapetalae</taxon>
        <taxon>asterids</taxon>
        <taxon>Ericales</taxon>
        <taxon>Ericaceae</taxon>
        <taxon>Ericoideae</taxon>
        <taxon>Rhodoreae</taxon>
        <taxon>Rhododendron</taxon>
    </lineage>
</organism>
<name>A0ACC0LCZ1_RHOML</name>
<proteinExistence type="predicted"/>
<reference evidence="1" key="1">
    <citation type="submission" date="2022-02" db="EMBL/GenBank/DDBJ databases">
        <title>Plant Genome Project.</title>
        <authorList>
            <person name="Zhang R.-G."/>
        </authorList>
    </citation>
    <scope>NUCLEOTIDE SEQUENCE</scope>
    <source>
        <strain evidence="1">AT1</strain>
    </source>
</reference>
<sequence length="368" mass="40200">MAVNGDKLHVVCIPFPAQSHMKAMLKLAKLLHHEGFHITFVNSEYNHKRFLRVRGPNSLDGLPDFRFEMIPDGLPPSDPSAPQDLLSLLESIRKNALEAPFLSLVSKLNDSSASGLDVPPVTCIVSDGFMSFTITAGEDLGIPVIVLYTLSACGFMGFYQFRNLQEKGLTPLKAQSHVKAMLKLAKLLHHNGFHITFVNTEYNHRRLLEARGPNSLDGLPDFRFETIPDGLPPSDANATQDIPSLCESIRKNALGLFLSLVSDLNDTSALDVPPVTCIVSDGFMSFTITAGEELGIPVLVFFPLSACGFMGFYQFRNLLERGLTPLKGPCGSLLSLSAALHTSGLSPQPPEKTLAAMEKWLELLLCLP</sequence>
<protein>
    <submittedName>
        <fullName evidence="1">Uncharacterized protein</fullName>
    </submittedName>
</protein>
<keyword evidence="2" id="KW-1185">Reference proteome</keyword>
<evidence type="ECO:0000313" key="1">
    <source>
        <dbReference type="EMBL" id="KAI8526559.1"/>
    </source>
</evidence>
<gene>
    <name evidence="1" type="ORF">RHMOL_Rhmol12G0005900</name>
</gene>